<keyword evidence="3" id="KW-0539">Nucleus</keyword>
<dbReference type="PANTHER" id="PTHR28032:SF1">
    <property type="entry name" value="FI02826P"/>
    <property type="match status" value="1"/>
</dbReference>
<keyword evidence="6" id="KW-1185">Reference proteome</keyword>
<dbReference type="GO" id="GO:0031965">
    <property type="term" value="C:nuclear membrane"/>
    <property type="evidence" value="ECO:0007669"/>
    <property type="project" value="TreeGrafter"/>
</dbReference>
<dbReference type="PANTHER" id="PTHR28032">
    <property type="entry name" value="FI02826P"/>
    <property type="match status" value="1"/>
</dbReference>
<dbReference type="GO" id="GO:0071630">
    <property type="term" value="P:nuclear protein quality control by the ubiquitin-proteasome system"/>
    <property type="evidence" value="ECO:0007669"/>
    <property type="project" value="InterPro"/>
</dbReference>
<dbReference type="Pfam" id="PF08559">
    <property type="entry name" value="Cut8"/>
    <property type="match status" value="1"/>
</dbReference>
<evidence type="ECO:0000256" key="2">
    <source>
        <dbReference type="ARBA" id="ARBA00006199"/>
    </source>
</evidence>
<dbReference type="EMBL" id="OZ034835">
    <property type="protein sequence ID" value="CAL1677230.1"/>
    <property type="molecule type" value="Genomic_DNA"/>
</dbReference>
<accession>A0AAV2NAS6</accession>
<evidence type="ECO:0000313" key="5">
    <source>
        <dbReference type="EMBL" id="CAL1677230.1"/>
    </source>
</evidence>
<evidence type="ECO:0000256" key="4">
    <source>
        <dbReference type="SAM" id="MobiDB-lite"/>
    </source>
</evidence>
<dbReference type="InterPro" id="IPR038422">
    <property type="entry name" value="Cut8/Sts1_sf"/>
</dbReference>
<dbReference type="InterPro" id="IPR013868">
    <property type="entry name" value="Cut8/Sts1_fam"/>
</dbReference>
<dbReference type="GO" id="GO:0070628">
    <property type="term" value="F:proteasome binding"/>
    <property type="evidence" value="ECO:0007669"/>
    <property type="project" value="TreeGrafter"/>
</dbReference>
<comment type="subcellular location">
    <subcellularLocation>
        <location evidence="1">Nucleus</location>
    </subcellularLocation>
</comment>
<comment type="similarity">
    <text evidence="2">Belongs to the cut8/STS1 family.</text>
</comment>
<dbReference type="GO" id="GO:0031144">
    <property type="term" value="P:proteasome localization"/>
    <property type="evidence" value="ECO:0007669"/>
    <property type="project" value="InterPro"/>
</dbReference>
<sequence>MSTATVRQLQDPSPRARRTEDPVVIPANSLPAASHNMDVRTVQNWLNRLPDDWSSPQSPDELVIQNRGRRKSIVWSPDLNTYKRHSLLSLSAKDHTPIKSPSTSNMALRDAARKRLSLGDTHQSEFSTPKSKKKRTLLSSRMSLDARNMPRQRSDDNFVNALRDLSHEQLVRLIMELVYAQEDGTLRENEKLRYILSKKISDADIQPFIEKLIVLRQNIYASLVFSPNLNDDSAYNCAYIHLDAFQKTLIDQGRILQESQHWVSLMHYVLEAWKIARELPDWKKQDPCNITRKCFRSLSQFCAETIRRGKFEISTLEIYIESLKTIVEECEEFQICLQMAKEAKHEA</sequence>
<organism evidence="5 6">
    <name type="scientific">Lasius platythorax</name>
    <dbReference type="NCBI Taxonomy" id="488582"/>
    <lineage>
        <taxon>Eukaryota</taxon>
        <taxon>Metazoa</taxon>
        <taxon>Ecdysozoa</taxon>
        <taxon>Arthropoda</taxon>
        <taxon>Hexapoda</taxon>
        <taxon>Insecta</taxon>
        <taxon>Pterygota</taxon>
        <taxon>Neoptera</taxon>
        <taxon>Endopterygota</taxon>
        <taxon>Hymenoptera</taxon>
        <taxon>Apocrita</taxon>
        <taxon>Aculeata</taxon>
        <taxon>Formicoidea</taxon>
        <taxon>Formicidae</taxon>
        <taxon>Formicinae</taxon>
        <taxon>Lasius</taxon>
        <taxon>Lasius</taxon>
    </lineage>
</organism>
<name>A0AAV2NAS6_9HYME</name>
<evidence type="ECO:0000313" key="6">
    <source>
        <dbReference type="Proteomes" id="UP001497644"/>
    </source>
</evidence>
<protein>
    <submittedName>
        <fullName evidence="5">Uncharacterized protein</fullName>
    </submittedName>
</protein>
<reference evidence="5" key="1">
    <citation type="submission" date="2024-04" db="EMBL/GenBank/DDBJ databases">
        <authorList>
            <consortium name="Molecular Ecology Group"/>
        </authorList>
    </citation>
    <scope>NUCLEOTIDE SEQUENCE</scope>
</reference>
<proteinExistence type="inferred from homology"/>
<evidence type="ECO:0000256" key="1">
    <source>
        <dbReference type="ARBA" id="ARBA00004123"/>
    </source>
</evidence>
<dbReference type="AlphaFoldDB" id="A0AAV2NAS6"/>
<gene>
    <name evidence="5" type="ORF">LPLAT_LOCUS3282</name>
</gene>
<feature type="region of interest" description="Disordered" evidence="4">
    <location>
        <begin position="1"/>
        <end position="21"/>
    </location>
</feature>
<dbReference type="Gene3D" id="1.20.58.1590">
    <property type="entry name" value="Tethering factor for nuclear proteasome Cut8/Sts1"/>
    <property type="match status" value="1"/>
</dbReference>
<evidence type="ECO:0000256" key="3">
    <source>
        <dbReference type="ARBA" id="ARBA00023242"/>
    </source>
</evidence>
<feature type="compositionally biased region" description="Polar residues" evidence="4">
    <location>
        <begin position="1"/>
        <end position="11"/>
    </location>
</feature>
<dbReference type="Proteomes" id="UP001497644">
    <property type="component" value="Chromosome 12"/>
</dbReference>